<organism evidence="2">
    <name type="scientific">marine metagenome</name>
    <dbReference type="NCBI Taxonomy" id="408172"/>
    <lineage>
        <taxon>unclassified sequences</taxon>
        <taxon>metagenomes</taxon>
        <taxon>ecological metagenomes</taxon>
    </lineage>
</organism>
<dbReference type="InterPro" id="IPR029044">
    <property type="entry name" value="Nucleotide-diphossugar_trans"/>
</dbReference>
<dbReference type="Pfam" id="PF00535">
    <property type="entry name" value="Glycos_transf_2"/>
    <property type="match status" value="1"/>
</dbReference>
<sequence length="285" mass="33212">MNSNFNIAVIIPTFNRRHTLERAITSVLNQTFKPVEIIVVDDGSTDGTDEWLQLHYPSIKLISQSNCGVSSARNKGIQHAQKDWISLLDSDDEWLEDKLAKQVNLLLKNPNILFCHTDEIWVRNGVRVNQGKKHQKYGGMIFENCLDMCRISPSSSLFHRSLLDDVGFFVEELKVCEDYDLWLRITAKYPVLYLDEPLIIKYGGHKDQLSKVPEGIERYRIQTLEKLRQDKKLDLKQKYLVERMLVKKYTIYANGVLKRGRKGEHEKLMNKIRELEINMEAMQNC</sequence>
<accession>A0A382EL67</accession>
<dbReference type="PANTHER" id="PTHR43685">
    <property type="entry name" value="GLYCOSYLTRANSFERASE"/>
    <property type="match status" value="1"/>
</dbReference>
<feature type="domain" description="Glycosyltransferase 2-like" evidence="1">
    <location>
        <begin position="9"/>
        <end position="166"/>
    </location>
</feature>
<dbReference type="Gene3D" id="3.90.550.10">
    <property type="entry name" value="Spore Coat Polysaccharide Biosynthesis Protein SpsA, Chain A"/>
    <property type="match status" value="1"/>
</dbReference>
<dbReference type="InterPro" id="IPR001173">
    <property type="entry name" value="Glyco_trans_2-like"/>
</dbReference>
<reference evidence="2" key="1">
    <citation type="submission" date="2018-05" db="EMBL/GenBank/DDBJ databases">
        <authorList>
            <person name="Lanie J.A."/>
            <person name="Ng W.-L."/>
            <person name="Kazmierczak K.M."/>
            <person name="Andrzejewski T.M."/>
            <person name="Davidsen T.M."/>
            <person name="Wayne K.J."/>
            <person name="Tettelin H."/>
            <person name="Glass J.I."/>
            <person name="Rusch D."/>
            <person name="Podicherti R."/>
            <person name="Tsui H.-C.T."/>
            <person name="Winkler M.E."/>
        </authorList>
    </citation>
    <scope>NUCLEOTIDE SEQUENCE</scope>
</reference>
<evidence type="ECO:0000259" key="1">
    <source>
        <dbReference type="Pfam" id="PF00535"/>
    </source>
</evidence>
<name>A0A382EL67_9ZZZZ</name>
<dbReference type="AlphaFoldDB" id="A0A382EL67"/>
<evidence type="ECO:0000313" key="2">
    <source>
        <dbReference type="EMBL" id="SVB50711.1"/>
    </source>
</evidence>
<proteinExistence type="predicted"/>
<protein>
    <recommendedName>
        <fullName evidence="1">Glycosyltransferase 2-like domain-containing protein</fullName>
    </recommendedName>
</protein>
<dbReference type="InterPro" id="IPR050834">
    <property type="entry name" value="Glycosyltransf_2"/>
</dbReference>
<dbReference type="PANTHER" id="PTHR43685:SF2">
    <property type="entry name" value="GLYCOSYLTRANSFERASE 2-LIKE DOMAIN-CONTAINING PROTEIN"/>
    <property type="match status" value="1"/>
</dbReference>
<gene>
    <name evidence="2" type="ORF">METZ01_LOCUS203565</name>
</gene>
<dbReference type="EMBL" id="UINC01044789">
    <property type="protein sequence ID" value="SVB50711.1"/>
    <property type="molecule type" value="Genomic_DNA"/>
</dbReference>
<dbReference type="SUPFAM" id="SSF53448">
    <property type="entry name" value="Nucleotide-diphospho-sugar transferases"/>
    <property type="match status" value="1"/>
</dbReference>